<sequence length="146" mass="15321">MATSSENRVLAKMVITGLVTFQPLASLHFHVFAGGGTSLLEGLSSEVILLTTVRRVEGSLGGFLISILVILDGFMQGIGGQVGTVHLLGRQPVQGLGHGRVADFEGLFHGLALDHFCDHTAGGNGGPAAEGFKFDILDNTVFDFDI</sequence>
<proteinExistence type="predicted"/>
<accession>A0A0S6UAX2</accession>
<dbReference type="AlphaFoldDB" id="A0A0S6UAX2"/>
<evidence type="ECO:0000313" key="1">
    <source>
        <dbReference type="EMBL" id="GAF24782.1"/>
    </source>
</evidence>
<reference evidence="1" key="1">
    <citation type="journal article" date="2014" name="Gene">
        <title>Genome-guided analysis of transformation efficiency and carbon dioxide assimilation by Moorella thermoacetica Y72.</title>
        <authorList>
            <person name="Tsukahara K."/>
            <person name="Kita A."/>
            <person name="Nakashimada Y."/>
            <person name="Hoshino T."/>
            <person name="Murakami K."/>
        </authorList>
    </citation>
    <scope>NUCLEOTIDE SEQUENCE [LARGE SCALE GENOMIC DNA]</scope>
    <source>
        <strain evidence="1">Y72</strain>
    </source>
</reference>
<dbReference type="EMBL" id="DF238840">
    <property type="protein sequence ID" value="GAF24782.1"/>
    <property type="molecule type" value="Genomic_DNA"/>
</dbReference>
<dbReference type="Proteomes" id="UP000063718">
    <property type="component" value="Unassembled WGS sequence"/>
</dbReference>
<protein>
    <submittedName>
        <fullName evidence="1">Outer membrane protein</fullName>
    </submittedName>
</protein>
<name>A0A0S6UAX2_NEOTH</name>
<gene>
    <name evidence="1" type="ORF">MTY_0110</name>
</gene>
<organism evidence="1">
    <name type="scientific">Moorella thermoacetica Y72</name>
    <dbReference type="NCBI Taxonomy" id="1325331"/>
    <lineage>
        <taxon>Bacteria</taxon>
        <taxon>Bacillati</taxon>
        <taxon>Bacillota</taxon>
        <taxon>Clostridia</taxon>
        <taxon>Neomoorellales</taxon>
        <taxon>Neomoorellaceae</taxon>
        <taxon>Neomoorella</taxon>
    </lineage>
</organism>